<reference evidence="1 2" key="1">
    <citation type="submission" date="2020-07" db="EMBL/GenBank/DDBJ databases">
        <title>Moheibacter lacus sp. nov., a member of the family Flavobacteriaceae isolated from freshwater lake sediment.</title>
        <authorList>
            <person name="Liu Y."/>
        </authorList>
    </citation>
    <scope>NUCLEOTIDE SEQUENCE [LARGE SCALE GENOMIC DNA]</scope>
    <source>
        <strain evidence="1 2">BDHS18</strain>
    </source>
</reference>
<keyword evidence="2" id="KW-1185">Reference proteome</keyword>
<proteinExistence type="predicted"/>
<name>A0A838ZMC3_9FLAO</name>
<dbReference type="Proteomes" id="UP000552241">
    <property type="component" value="Unassembled WGS sequence"/>
</dbReference>
<dbReference type="AlphaFoldDB" id="A0A838ZMC3"/>
<organism evidence="1 2">
    <name type="scientific">Moheibacter lacus</name>
    <dbReference type="NCBI Taxonomy" id="2745851"/>
    <lineage>
        <taxon>Bacteria</taxon>
        <taxon>Pseudomonadati</taxon>
        <taxon>Bacteroidota</taxon>
        <taxon>Flavobacteriia</taxon>
        <taxon>Flavobacteriales</taxon>
        <taxon>Weeksellaceae</taxon>
        <taxon>Moheibacter</taxon>
    </lineage>
</organism>
<sequence length="86" mass="10079">MSTDELKINIAQRIFNISDEKILSKINDLLQSENIIGYRTDNSPIFERQYLLEMESQQESIKKGEAVFFTSDEIRKKIMNENHLGK</sequence>
<comment type="caution">
    <text evidence="1">The sequence shown here is derived from an EMBL/GenBank/DDBJ whole genome shotgun (WGS) entry which is preliminary data.</text>
</comment>
<evidence type="ECO:0000313" key="1">
    <source>
        <dbReference type="EMBL" id="MBA5628736.1"/>
    </source>
</evidence>
<accession>A0A838ZMC3</accession>
<dbReference type="EMBL" id="JACDZE010000001">
    <property type="protein sequence ID" value="MBA5628736.1"/>
    <property type="molecule type" value="Genomic_DNA"/>
</dbReference>
<evidence type="ECO:0000313" key="2">
    <source>
        <dbReference type="Proteomes" id="UP000552241"/>
    </source>
</evidence>
<gene>
    <name evidence="1" type="ORF">HU137_03005</name>
</gene>
<protein>
    <submittedName>
        <fullName evidence="1">Uncharacterized protein</fullName>
    </submittedName>
</protein>
<dbReference type="RefSeq" id="WP_182042324.1">
    <property type="nucleotide sequence ID" value="NZ_JACDZE010000001.1"/>
</dbReference>